<sequence>MRKCDNWLKSWLEYSSAWEAPERFRLWSGIAAISAVMQRKLFTFVKGQRLYANTYILLIGAPGSGKGNAMKYLAEWLKDLDGELFRIAPDGITKRAFYISLEGAKQLPGGDLSLEQHSMTAFVEELGVFLQPGDNDFIYSLCRVFDCPSKFHYKTAHAGENFAVNASFSMLSACTPKALKDIFTSDAMELGISARTMIIFADDKVDIEIFGKRTSDEKLEKDLKYDLTRMLNITGEYTFDDEAAKALISWSRTNFGPQPKDPRFEHYNSRRFIEIIKLIMIFSLSKRDEPIILIDEVNEVKSIILEAERYMPRAIETLGANPLLAQQQQAIELINLTWVSFNKATEESDLYSSLSRDTPPYLMKDLLDSISNAKWVNVIGTPPNRRFLPRGKKTEEKEKDG</sequence>
<dbReference type="SUPFAM" id="SSF52540">
    <property type="entry name" value="P-loop containing nucleoside triphosphate hydrolases"/>
    <property type="match status" value="1"/>
</dbReference>
<comment type="caution">
    <text evidence="1">The sequence shown here is derived from an EMBL/GenBank/DDBJ whole genome shotgun (WGS) entry which is preliminary data.</text>
</comment>
<evidence type="ECO:0000313" key="1">
    <source>
        <dbReference type="EMBL" id="KKN65220.1"/>
    </source>
</evidence>
<proteinExistence type="predicted"/>
<dbReference type="EMBL" id="LAZR01000531">
    <property type="protein sequence ID" value="KKN65220.1"/>
    <property type="molecule type" value="Genomic_DNA"/>
</dbReference>
<protein>
    <submittedName>
        <fullName evidence="1">Uncharacterized protein</fullName>
    </submittedName>
</protein>
<dbReference type="InterPro" id="IPR027417">
    <property type="entry name" value="P-loop_NTPase"/>
</dbReference>
<reference evidence="1" key="1">
    <citation type="journal article" date="2015" name="Nature">
        <title>Complex archaea that bridge the gap between prokaryotes and eukaryotes.</title>
        <authorList>
            <person name="Spang A."/>
            <person name="Saw J.H."/>
            <person name="Jorgensen S.L."/>
            <person name="Zaremba-Niedzwiedzka K."/>
            <person name="Martijn J."/>
            <person name="Lind A.E."/>
            <person name="van Eijk R."/>
            <person name="Schleper C."/>
            <person name="Guy L."/>
            <person name="Ettema T.J."/>
        </authorList>
    </citation>
    <scope>NUCLEOTIDE SEQUENCE</scope>
</reference>
<accession>A0A0F9S8I0</accession>
<gene>
    <name evidence="1" type="ORF">LCGC14_0483960</name>
</gene>
<name>A0A0F9S8I0_9ZZZZ</name>
<dbReference type="AlphaFoldDB" id="A0A0F9S8I0"/>
<organism evidence="1">
    <name type="scientific">marine sediment metagenome</name>
    <dbReference type="NCBI Taxonomy" id="412755"/>
    <lineage>
        <taxon>unclassified sequences</taxon>
        <taxon>metagenomes</taxon>
        <taxon>ecological metagenomes</taxon>
    </lineage>
</organism>